<comment type="caution">
    <text evidence="1">The sequence shown here is derived from an EMBL/GenBank/DDBJ whole genome shotgun (WGS) entry which is preliminary data.</text>
</comment>
<name>A0ACC2TT71_9FUNG</name>
<evidence type="ECO:0000313" key="1">
    <source>
        <dbReference type="EMBL" id="KAJ9077402.1"/>
    </source>
</evidence>
<dbReference type="EMBL" id="QTSX02002200">
    <property type="protein sequence ID" value="KAJ9077402.1"/>
    <property type="molecule type" value="Genomic_DNA"/>
</dbReference>
<gene>
    <name evidence="1" type="ORF">DSO57_1017026</name>
</gene>
<proteinExistence type="predicted"/>
<accession>A0ACC2TT71</accession>
<organism evidence="1 2">
    <name type="scientific">Entomophthora muscae</name>
    <dbReference type="NCBI Taxonomy" id="34485"/>
    <lineage>
        <taxon>Eukaryota</taxon>
        <taxon>Fungi</taxon>
        <taxon>Fungi incertae sedis</taxon>
        <taxon>Zoopagomycota</taxon>
        <taxon>Entomophthoromycotina</taxon>
        <taxon>Entomophthoromycetes</taxon>
        <taxon>Entomophthorales</taxon>
        <taxon>Entomophthoraceae</taxon>
        <taxon>Entomophthora</taxon>
    </lineage>
</organism>
<keyword evidence="2" id="KW-1185">Reference proteome</keyword>
<reference evidence="1" key="1">
    <citation type="submission" date="2022-04" db="EMBL/GenBank/DDBJ databases">
        <title>Genome of the entomopathogenic fungus Entomophthora muscae.</title>
        <authorList>
            <person name="Elya C."/>
            <person name="Lovett B.R."/>
            <person name="Lee E."/>
            <person name="Macias A.M."/>
            <person name="Hajek A.E."/>
            <person name="De Bivort B.L."/>
            <person name="Kasson M.T."/>
            <person name="De Fine Licht H.H."/>
            <person name="Stajich J.E."/>
        </authorList>
    </citation>
    <scope>NUCLEOTIDE SEQUENCE</scope>
    <source>
        <strain evidence="1">Berkeley</strain>
    </source>
</reference>
<protein>
    <submittedName>
        <fullName evidence="1">Uncharacterized protein</fullName>
    </submittedName>
</protein>
<evidence type="ECO:0000313" key="2">
    <source>
        <dbReference type="Proteomes" id="UP001165960"/>
    </source>
</evidence>
<dbReference type="Proteomes" id="UP001165960">
    <property type="component" value="Unassembled WGS sequence"/>
</dbReference>
<sequence>MLIGTDFLRTYQTEISHLHGHFSILGYTVPLLFKDSSYAFLVSKEETVANTSVKPLPAYGNNQKGLKLRLNQLVRIPPKTQVAVDTGLYLDLPPGLHLEIISINGVSRKEPLAAPGIHDSAAQETLKVLLLNLLSTEMKVSKGQHVATLRIGHNEELSAINFLGGLEKLGISLPNEPLVAAIIPQDDMVGLSEDKKDSFEALLDEFKDIFATSNEDLGCAEGELYKVNVGDAEPISQRAYRRSPKESAVIGEEIHKLLAAELLVPSKSP</sequence>